<proteinExistence type="predicted"/>
<keyword evidence="2" id="KW-1185">Reference proteome</keyword>
<comment type="caution">
    <text evidence="1">The sequence shown here is derived from an EMBL/GenBank/DDBJ whole genome shotgun (WGS) entry which is preliminary data.</text>
</comment>
<sequence>MKVENLELISWTSGLTSAGLNSIQSYKLYLNGKLASRNIPYVEFENELLQIDVCEECFTVGCSSGGYVQILKSGDTVIWKQPLVTARSRLITGAYILNYGSIYWPAERFYSFLEVFRCNEKKLSEGITPMQGIDLWAIHGNKSMKTGVGLNYPLERLEENFLVVYSDVFSNEESFDVYKRARKRLGSYKQCNLIEIPHKAININVMFDIDGCGIWDCLYIMDEEIVYSIGDGYGLVFV</sequence>
<dbReference type="Proteomes" id="UP001254848">
    <property type="component" value="Unassembled WGS sequence"/>
</dbReference>
<organism evidence="1 2">
    <name type="scientific">Anaeroselena agilis</name>
    <dbReference type="NCBI Taxonomy" id="3063788"/>
    <lineage>
        <taxon>Bacteria</taxon>
        <taxon>Bacillati</taxon>
        <taxon>Bacillota</taxon>
        <taxon>Negativicutes</taxon>
        <taxon>Acetonemataceae</taxon>
        <taxon>Anaeroselena</taxon>
    </lineage>
</organism>
<name>A0ABU3NXP6_9FIRM</name>
<reference evidence="1 2" key="1">
    <citation type="submission" date="2023-07" db="EMBL/GenBank/DDBJ databases">
        <title>The novel representative of Negativicutes class, Anaeroselena agilis gen. nov. sp. nov.</title>
        <authorList>
            <person name="Prokofeva M.I."/>
            <person name="Elcheninov A.G."/>
            <person name="Klyukina A."/>
            <person name="Kublanov I.V."/>
            <person name="Frolov E.N."/>
            <person name="Podosokorskaya O.A."/>
        </authorList>
    </citation>
    <scope>NUCLEOTIDE SEQUENCE [LARGE SCALE GENOMIC DNA]</scope>
    <source>
        <strain evidence="1 2">4137-cl</strain>
    </source>
</reference>
<evidence type="ECO:0000313" key="2">
    <source>
        <dbReference type="Proteomes" id="UP001254848"/>
    </source>
</evidence>
<dbReference type="EMBL" id="JAUOZS010000001">
    <property type="protein sequence ID" value="MDT8901590.1"/>
    <property type="molecule type" value="Genomic_DNA"/>
</dbReference>
<evidence type="ECO:0000313" key="1">
    <source>
        <dbReference type="EMBL" id="MDT8901590.1"/>
    </source>
</evidence>
<dbReference type="RefSeq" id="WP_413780097.1">
    <property type="nucleotide sequence ID" value="NZ_JAUOZS010000001.1"/>
</dbReference>
<gene>
    <name evidence="1" type="ORF">Q4T40_10085</name>
</gene>
<accession>A0ABU3NXP6</accession>
<protein>
    <submittedName>
        <fullName evidence="1">Uncharacterized protein</fullName>
    </submittedName>
</protein>